<dbReference type="EMBL" id="JAQLXW010000006">
    <property type="protein sequence ID" value="MDB8003585.1"/>
    <property type="molecule type" value="Genomic_DNA"/>
</dbReference>
<evidence type="ECO:0000313" key="2">
    <source>
        <dbReference type="Proteomes" id="UP001210809"/>
    </source>
</evidence>
<comment type="caution">
    <text evidence="1">The sequence shown here is derived from an EMBL/GenBank/DDBJ whole genome shotgun (WGS) entry which is preliminary data.</text>
</comment>
<organism evidence="1 2">
    <name type="scientific">[Eubacterium] siraeum</name>
    <dbReference type="NCBI Taxonomy" id="39492"/>
    <lineage>
        <taxon>Bacteria</taxon>
        <taxon>Bacillati</taxon>
        <taxon>Bacillota</taxon>
        <taxon>Clostridia</taxon>
        <taxon>Eubacteriales</taxon>
        <taxon>Oscillospiraceae</taxon>
        <taxon>Oscillospiraceae incertae sedis</taxon>
    </lineage>
</organism>
<dbReference type="AlphaFoldDB" id="A0AAW6CY38"/>
<proteinExistence type="predicted"/>
<reference evidence="1" key="1">
    <citation type="submission" date="2023-01" db="EMBL/GenBank/DDBJ databases">
        <title>Human gut microbiome strain richness.</title>
        <authorList>
            <person name="Chen-Liaw A."/>
        </authorList>
    </citation>
    <scope>NUCLEOTIDE SEQUENCE</scope>
    <source>
        <strain evidence="1">1001283st1_G1_1001283B150217_161031</strain>
    </source>
</reference>
<sequence>MIDAITYTDMLKHIRKNELVEDTIGIMITRPDLNTGNSILKSLNYFHHLTGNNINFYLSGYGAYWSGDRYPDMNNVVCLDGVDWSFSYKAFIEFVAALEDVSKWKYSGESELLLIPYHDEMLDFSKVVVFHLDEMLNDGTISSVSNFITELSRFVKRDNSADSITTRGVVKCVTKAVIEEIIDKIPTYVSKPLSRGKHYLCRDFSL</sequence>
<dbReference type="Proteomes" id="UP001210809">
    <property type="component" value="Unassembled WGS sequence"/>
</dbReference>
<accession>A0AAW6CY38</accession>
<protein>
    <submittedName>
        <fullName evidence="1">Uncharacterized protein</fullName>
    </submittedName>
</protein>
<gene>
    <name evidence="1" type="ORF">PNE09_05820</name>
</gene>
<name>A0AAW6CY38_9FIRM</name>
<evidence type="ECO:0000313" key="1">
    <source>
        <dbReference type="EMBL" id="MDB8003585.1"/>
    </source>
</evidence>